<dbReference type="GO" id="GO:0016020">
    <property type="term" value="C:membrane"/>
    <property type="evidence" value="ECO:0007669"/>
    <property type="project" value="InterPro"/>
</dbReference>
<sequence>MRATLTSETSSPTAHSRGVLLVFAATVAWSASGIYARLLTTDAWTAVAWRALFAALFLIVPMALFGGAGTRRAWKKSFGPTGLALIAFQTISQAAFIGAYYTTSVANVAVIYATAPFIAAVLGWLLLKERIVLRTMIAGLACLIGVGIIISASLGAGRIVGDLLALLMTVTFAFVIVIPRMDPDLPAMPPIFISAVLTFLLFAPFGSWGSLDAHNLVVLAAFGATNFSVALVLFIIGARHLPPAESALIGTTEVVMTPVWVWLLFAEPPPFATIVGGAVIFSAVVWYTLSELRRGKA</sequence>
<dbReference type="PANTHER" id="PTHR22911:SF135">
    <property type="entry name" value="BLR4310 PROTEIN"/>
    <property type="match status" value="1"/>
</dbReference>
<dbReference type="SUPFAM" id="SSF103481">
    <property type="entry name" value="Multidrug resistance efflux transporter EmrE"/>
    <property type="match status" value="2"/>
</dbReference>
<feature type="transmembrane region" description="Helical" evidence="1">
    <location>
        <begin position="82"/>
        <end position="102"/>
    </location>
</feature>
<dbReference type="AlphaFoldDB" id="A0A9E7ZU61"/>
<dbReference type="InterPro" id="IPR037185">
    <property type="entry name" value="EmrE-like"/>
</dbReference>
<feature type="transmembrane region" description="Helical" evidence="1">
    <location>
        <begin position="108"/>
        <end position="127"/>
    </location>
</feature>
<evidence type="ECO:0000259" key="2">
    <source>
        <dbReference type="Pfam" id="PF00892"/>
    </source>
</evidence>
<protein>
    <submittedName>
        <fullName evidence="3">DMT family transporter</fullName>
    </submittedName>
</protein>
<gene>
    <name evidence="3" type="ORF">NWE54_26115</name>
</gene>
<evidence type="ECO:0000313" key="3">
    <source>
        <dbReference type="EMBL" id="UZF87182.1"/>
    </source>
</evidence>
<feature type="transmembrane region" description="Helical" evidence="1">
    <location>
        <begin position="216"/>
        <end position="236"/>
    </location>
</feature>
<dbReference type="PANTHER" id="PTHR22911">
    <property type="entry name" value="ACYL-MALONYL CONDENSING ENZYME-RELATED"/>
    <property type="match status" value="1"/>
</dbReference>
<reference evidence="3" key="1">
    <citation type="submission" date="2022-08" db="EMBL/GenBank/DDBJ databases">
        <title>Complete Genome Sequences of 2 Bosea sp. soil isolates.</title>
        <authorList>
            <person name="Alvarez Arevalo M."/>
            <person name="Sterndorff E.B."/>
            <person name="Faurdal D."/>
            <person name="Joergensen T.S."/>
            <person name="Weber T."/>
        </authorList>
    </citation>
    <scope>NUCLEOTIDE SEQUENCE</scope>
    <source>
        <strain evidence="3">NBC_00436</strain>
    </source>
</reference>
<organism evidence="3">
    <name type="scientific">Bosea sp. NBC_00436</name>
    <dbReference type="NCBI Taxonomy" id="2969620"/>
    <lineage>
        <taxon>Bacteria</taxon>
        <taxon>Pseudomonadati</taxon>
        <taxon>Pseudomonadota</taxon>
        <taxon>Alphaproteobacteria</taxon>
        <taxon>Hyphomicrobiales</taxon>
        <taxon>Boseaceae</taxon>
        <taxon>Bosea</taxon>
    </lineage>
</organism>
<feature type="transmembrane region" description="Helical" evidence="1">
    <location>
        <begin position="191"/>
        <end position="210"/>
    </location>
</feature>
<dbReference type="InterPro" id="IPR000620">
    <property type="entry name" value="EamA_dom"/>
</dbReference>
<name>A0A9E7ZU61_9HYPH</name>
<feature type="domain" description="EamA" evidence="2">
    <location>
        <begin position="17"/>
        <end position="150"/>
    </location>
</feature>
<keyword evidence="1" id="KW-0812">Transmembrane</keyword>
<feature type="transmembrane region" description="Helical" evidence="1">
    <location>
        <begin position="20"/>
        <end position="39"/>
    </location>
</feature>
<keyword evidence="1" id="KW-1133">Transmembrane helix</keyword>
<dbReference type="EMBL" id="CP102774">
    <property type="protein sequence ID" value="UZF87182.1"/>
    <property type="molecule type" value="Genomic_DNA"/>
</dbReference>
<evidence type="ECO:0000256" key="1">
    <source>
        <dbReference type="SAM" id="Phobius"/>
    </source>
</evidence>
<feature type="transmembrane region" description="Helical" evidence="1">
    <location>
        <begin position="51"/>
        <end position="70"/>
    </location>
</feature>
<dbReference type="Pfam" id="PF00892">
    <property type="entry name" value="EamA"/>
    <property type="match status" value="2"/>
</dbReference>
<feature type="transmembrane region" description="Helical" evidence="1">
    <location>
        <begin position="271"/>
        <end position="289"/>
    </location>
</feature>
<feature type="transmembrane region" description="Helical" evidence="1">
    <location>
        <begin position="136"/>
        <end position="157"/>
    </location>
</feature>
<keyword evidence="1" id="KW-0472">Membrane</keyword>
<feature type="domain" description="EamA" evidence="2">
    <location>
        <begin position="161"/>
        <end position="287"/>
    </location>
</feature>
<proteinExistence type="predicted"/>
<accession>A0A9E7ZU61</accession>
<feature type="transmembrane region" description="Helical" evidence="1">
    <location>
        <begin position="163"/>
        <end position="179"/>
    </location>
</feature>